<sequence>ELYRNVMAILNKLTPQKFKTLMEQFLALNIDTPERLEGVIDRIFEKVLLLCNQRMSIPLCKLNKRNDKRKLY</sequence>
<name>A0A6S7KJN7_PARCT</name>
<comment type="caution">
    <text evidence="1">The sequence shown here is derived from an EMBL/GenBank/DDBJ whole genome shotgun (WGS) entry which is preliminary data.</text>
</comment>
<dbReference type="Pfam" id="PF02854">
    <property type="entry name" value="MIF4G"/>
    <property type="match status" value="1"/>
</dbReference>
<dbReference type="Gene3D" id="1.25.40.180">
    <property type="match status" value="1"/>
</dbReference>
<organism evidence="1 2">
    <name type="scientific">Paramuricea clavata</name>
    <name type="common">Red gorgonian</name>
    <name type="synonym">Violescent sea-whip</name>
    <dbReference type="NCBI Taxonomy" id="317549"/>
    <lineage>
        <taxon>Eukaryota</taxon>
        <taxon>Metazoa</taxon>
        <taxon>Cnidaria</taxon>
        <taxon>Anthozoa</taxon>
        <taxon>Octocorallia</taxon>
        <taxon>Malacalcyonacea</taxon>
        <taxon>Plexauridae</taxon>
        <taxon>Paramuricea</taxon>
    </lineage>
</organism>
<proteinExistence type="predicted"/>
<keyword evidence="1" id="KW-0396">Initiation factor</keyword>
<dbReference type="EMBL" id="CACRXK020029931">
    <property type="protein sequence ID" value="CAB4042340.1"/>
    <property type="molecule type" value="Genomic_DNA"/>
</dbReference>
<dbReference type="GO" id="GO:0003743">
    <property type="term" value="F:translation initiation factor activity"/>
    <property type="evidence" value="ECO:0007669"/>
    <property type="project" value="UniProtKB-KW"/>
</dbReference>
<dbReference type="SUPFAM" id="SSF48371">
    <property type="entry name" value="ARM repeat"/>
    <property type="match status" value="1"/>
</dbReference>
<protein>
    <submittedName>
        <fullName evidence="1">Eukaryotic translation initiation factor 4 gamma 3-like isoform X2</fullName>
    </submittedName>
</protein>
<keyword evidence="1" id="KW-0648">Protein biosynthesis</keyword>
<feature type="non-terminal residue" evidence="1">
    <location>
        <position position="1"/>
    </location>
</feature>
<keyword evidence="2" id="KW-1185">Reference proteome</keyword>
<dbReference type="InterPro" id="IPR016024">
    <property type="entry name" value="ARM-type_fold"/>
</dbReference>
<evidence type="ECO:0000313" key="2">
    <source>
        <dbReference type="Proteomes" id="UP001152795"/>
    </source>
</evidence>
<dbReference type="InterPro" id="IPR003890">
    <property type="entry name" value="MIF4G-like_typ-3"/>
</dbReference>
<dbReference type="GO" id="GO:0003729">
    <property type="term" value="F:mRNA binding"/>
    <property type="evidence" value="ECO:0007669"/>
    <property type="project" value="TreeGrafter"/>
</dbReference>
<reference evidence="1" key="1">
    <citation type="submission" date="2020-04" db="EMBL/GenBank/DDBJ databases">
        <authorList>
            <person name="Alioto T."/>
            <person name="Alioto T."/>
            <person name="Gomez Garrido J."/>
        </authorList>
    </citation>
    <scope>NUCLEOTIDE SEQUENCE</scope>
    <source>
        <strain evidence="1">A484AB</strain>
    </source>
</reference>
<evidence type="ECO:0000313" key="1">
    <source>
        <dbReference type="EMBL" id="CAB4042340.1"/>
    </source>
</evidence>
<dbReference type="PANTHER" id="PTHR23253">
    <property type="entry name" value="EUKARYOTIC TRANSLATION INITIATION FACTOR 4 GAMMA"/>
    <property type="match status" value="1"/>
</dbReference>
<dbReference type="Proteomes" id="UP001152795">
    <property type="component" value="Unassembled WGS sequence"/>
</dbReference>
<dbReference type="AlphaFoldDB" id="A0A6S7KJN7"/>
<dbReference type="PANTHER" id="PTHR23253:SF78">
    <property type="entry name" value="EUKARYOTIC TRANSLATION INITIATION FACTOR 4G1, ISOFORM B-RELATED"/>
    <property type="match status" value="1"/>
</dbReference>
<dbReference type="GO" id="GO:0016281">
    <property type="term" value="C:eukaryotic translation initiation factor 4F complex"/>
    <property type="evidence" value="ECO:0007669"/>
    <property type="project" value="TreeGrafter"/>
</dbReference>
<dbReference type="OrthoDB" id="10071175at2759"/>
<accession>A0A6S7KJN7</accession>
<gene>
    <name evidence="1" type="ORF">PACLA_8A024262</name>
</gene>